<dbReference type="AlphaFoldDB" id="A0A0A9AXV0"/>
<sequence>MLMLSSSSSSLDTIADFKDLDFLWARPEEGSPTRFLAFFMSLAIIFGTGQARSSCPRS</sequence>
<evidence type="ECO:0000313" key="1">
    <source>
        <dbReference type="EMBL" id="JAD54688.1"/>
    </source>
</evidence>
<proteinExistence type="predicted"/>
<accession>A0A0A9AXV0</accession>
<organism evidence="1">
    <name type="scientific">Arundo donax</name>
    <name type="common">Giant reed</name>
    <name type="synonym">Donax arundinaceus</name>
    <dbReference type="NCBI Taxonomy" id="35708"/>
    <lineage>
        <taxon>Eukaryota</taxon>
        <taxon>Viridiplantae</taxon>
        <taxon>Streptophyta</taxon>
        <taxon>Embryophyta</taxon>
        <taxon>Tracheophyta</taxon>
        <taxon>Spermatophyta</taxon>
        <taxon>Magnoliopsida</taxon>
        <taxon>Liliopsida</taxon>
        <taxon>Poales</taxon>
        <taxon>Poaceae</taxon>
        <taxon>PACMAD clade</taxon>
        <taxon>Arundinoideae</taxon>
        <taxon>Arundineae</taxon>
        <taxon>Arundo</taxon>
    </lineage>
</organism>
<name>A0A0A9AXV0_ARUDO</name>
<reference evidence="1" key="2">
    <citation type="journal article" date="2015" name="Data Brief">
        <title>Shoot transcriptome of the giant reed, Arundo donax.</title>
        <authorList>
            <person name="Barrero R.A."/>
            <person name="Guerrero F.D."/>
            <person name="Moolhuijzen P."/>
            <person name="Goolsby J.A."/>
            <person name="Tidwell J."/>
            <person name="Bellgard S.E."/>
            <person name="Bellgard M.I."/>
        </authorList>
    </citation>
    <scope>NUCLEOTIDE SEQUENCE</scope>
    <source>
        <tissue evidence="1">Shoot tissue taken approximately 20 cm above the soil surface</tissue>
    </source>
</reference>
<reference evidence="1" key="1">
    <citation type="submission" date="2014-09" db="EMBL/GenBank/DDBJ databases">
        <authorList>
            <person name="Magalhaes I.L.F."/>
            <person name="Oliveira U."/>
            <person name="Santos F.R."/>
            <person name="Vidigal T.H.D.A."/>
            <person name="Brescovit A.D."/>
            <person name="Santos A.J."/>
        </authorList>
    </citation>
    <scope>NUCLEOTIDE SEQUENCE</scope>
    <source>
        <tissue evidence="1">Shoot tissue taken approximately 20 cm above the soil surface</tissue>
    </source>
</reference>
<protein>
    <submittedName>
        <fullName evidence="1">Uncharacterized protein</fullName>
    </submittedName>
</protein>
<dbReference type="EMBL" id="GBRH01243207">
    <property type="protein sequence ID" value="JAD54688.1"/>
    <property type="molecule type" value="Transcribed_RNA"/>
</dbReference>